<accession>A0A1B2EEX0</accession>
<organism evidence="1">
    <name type="scientific">Microvirga ossetica</name>
    <dbReference type="NCBI Taxonomy" id="1882682"/>
    <lineage>
        <taxon>Bacteria</taxon>
        <taxon>Pseudomonadati</taxon>
        <taxon>Pseudomonadota</taxon>
        <taxon>Alphaproteobacteria</taxon>
        <taxon>Hyphomicrobiales</taxon>
        <taxon>Methylobacteriaceae</taxon>
        <taxon>Microvirga</taxon>
    </lineage>
</organism>
<proteinExistence type="predicted"/>
<dbReference type="InterPro" id="IPR036457">
    <property type="entry name" value="PPM-type-like_dom_sf"/>
</dbReference>
<gene>
    <name evidence="1" type="ORF">BB934_10050</name>
</gene>
<dbReference type="AlphaFoldDB" id="A0A1B2EEX0"/>
<evidence type="ECO:0000313" key="1">
    <source>
        <dbReference type="EMBL" id="ANY78524.1"/>
    </source>
</evidence>
<protein>
    <recommendedName>
        <fullName evidence="2">PPM-type phosphatase domain-containing protein</fullName>
    </recommendedName>
</protein>
<reference evidence="1" key="1">
    <citation type="submission" date="2016-07" db="EMBL/GenBank/DDBJ databases">
        <title>Microvirga ossetica sp. nov. a new species of rhizobia isolated from root nodules of the legume species Vicia alpestris Steven originated from North Ossetia region in the Caucasus.</title>
        <authorList>
            <person name="Safronova V.I."/>
            <person name="Kuznetsova I.G."/>
            <person name="Sazanova A.L."/>
            <person name="Belimov A."/>
            <person name="Andronov E."/>
            <person name="Osledkin Y.S."/>
            <person name="Onishchuk O.P."/>
            <person name="Kurchak O.N."/>
            <person name="Shaposhnikov A.I."/>
            <person name="Willems A."/>
            <person name="Tikhonovich I.A."/>
        </authorList>
    </citation>
    <scope>NUCLEOTIDE SEQUENCE [LARGE SCALE GENOMIC DNA]</scope>
    <source>
        <strain evidence="1">V5/3M</strain>
    </source>
</reference>
<sequence length="330" mass="36303">MLIEAFSEAKDPSAPDTNEDRFVILPGRAFAVIDGVTDRLGTRYNGMLSGQYAAMIVKEALEHALTRPDRPTDTKLLIPVLTQAIADAYRAHGTLDAARSDVNYRFSSTLTVALIGEETIDIALVGDSGIRINGSRILQVDKDLDLITSTLRKQAWPIIGARTSDPAVQEKASRRVTWFGTRQPLEALAELLDPQDLASIEERTVTACTEALPHVPRGDIETLVRGGIVHAQGAYQNNASTILGYSALDGFEVPLSLVHFERLPRSEVRTIELFSDGYFKPGADFGVASWEEAFREVERDDPAKVTLYLSPKGSTATHWTDDRTYLGVRF</sequence>
<dbReference type="OrthoDB" id="8362855at2"/>
<dbReference type="KEGG" id="moc:BB934_10050"/>
<dbReference type="Gene3D" id="3.60.40.10">
    <property type="entry name" value="PPM-type phosphatase domain"/>
    <property type="match status" value="1"/>
</dbReference>
<name>A0A1B2EEX0_9HYPH</name>
<dbReference type="RefSeq" id="WP_099509521.1">
    <property type="nucleotide sequence ID" value="NZ_CP016616.1"/>
</dbReference>
<evidence type="ECO:0008006" key="2">
    <source>
        <dbReference type="Google" id="ProtNLM"/>
    </source>
</evidence>
<dbReference type="EMBL" id="CP016616">
    <property type="protein sequence ID" value="ANY78524.1"/>
    <property type="molecule type" value="Genomic_DNA"/>
</dbReference>
<dbReference type="SUPFAM" id="SSF81606">
    <property type="entry name" value="PP2C-like"/>
    <property type="match status" value="1"/>
</dbReference>